<organism evidence="2 3">
    <name type="scientific">Natronosporangium hydrolyticum</name>
    <dbReference type="NCBI Taxonomy" id="2811111"/>
    <lineage>
        <taxon>Bacteria</taxon>
        <taxon>Bacillati</taxon>
        <taxon>Actinomycetota</taxon>
        <taxon>Actinomycetes</taxon>
        <taxon>Micromonosporales</taxon>
        <taxon>Micromonosporaceae</taxon>
        <taxon>Natronosporangium</taxon>
    </lineage>
</organism>
<dbReference type="EMBL" id="CP070499">
    <property type="protein sequence ID" value="QSB16613.1"/>
    <property type="molecule type" value="Genomic_DNA"/>
</dbReference>
<dbReference type="PANTHER" id="PTHR43649:SF14">
    <property type="entry name" value="BLR3389 PROTEIN"/>
    <property type="match status" value="1"/>
</dbReference>
<dbReference type="Proteomes" id="UP000662857">
    <property type="component" value="Chromosome"/>
</dbReference>
<evidence type="ECO:0000256" key="1">
    <source>
        <dbReference type="SAM" id="MobiDB-lite"/>
    </source>
</evidence>
<dbReference type="AlphaFoldDB" id="A0A895YMT0"/>
<dbReference type="PANTHER" id="PTHR43649">
    <property type="entry name" value="ARABINOSE-BINDING PROTEIN-RELATED"/>
    <property type="match status" value="1"/>
</dbReference>
<dbReference type="InterPro" id="IPR050490">
    <property type="entry name" value="Bact_solute-bd_prot1"/>
</dbReference>
<gene>
    <name evidence="2" type="ORF">JQS43_10230</name>
</gene>
<protein>
    <submittedName>
        <fullName evidence="2">Extracellular solute-binding protein</fullName>
    </submittedName>
</protein>
<dbReference type="RefSeq" id="WP_239678840.1">
    <property type="nucleotide sequence ID" value="NZ_CP070499.1"/>
</dbReference>
<keyword evidence="3" id="KW-1185">Reference proteome</keyword>
<reference evidence="2" key="1">
    <citation type="submission" date="2021-02" db="EMBL/GenBank/DDBJ databases">
        <title>Natrosporangium hydrolyticum gen. nov., sp. nov, a haloalkaliphilic actinobacterium from a soda solonchak soil.</title>
        <authorList>
            <person name="Sorokin D.Y."/>
            <person name="Khijniak T.V."/>
            <person name="Zakharycheva A.P."/>
            <person name="Boueva O.V."/>
            <person name="Ariskina E.V."/>
            <person name="Hahnke R.L."/>
            <person name="Bunk B."/>
            <person name="Sproer C."/>
            <person name="Schumann P."/>
            <person name="Evtushenko L.I."/>
            <person name="Kublanov I.V."/>
        </authorList>
    </citation>
    <scope>NUCLEOTIDE SEQUENCE</scope>
    <source>
        <strain evidence="2">DSM 106523</strain>
    </source>
</reference>
<dbReference type="SUPFAM" id="SSF53850">
    <property type="entry name" value="Periplasmic binding protein-like II"/>
    <property type="match status" value="1"/>
</dbReference>
<proteinExistence type="predicted"/>
<dbReference type="Pfam" id="PF01547">
    <property type="entry name" value="SBP_bac_1"/>
    <property type="match status" value="1"/>
</dbReference>
<feature type="region of interest" description="Disordered" evidence="1">
    <location>
        <begin position="1"/>
        <end position="38"/>
    </location>
</feature>
<evidence type="ECO:0000313" key="3">
    <source>
        <dbReference type="Proteomes" id="UP000662857"/>
    </source>
</evidence>
<name>A0A895YMT0_9ACTN</name>
<accession>A0A895YMT0</accession>
<dbReference type="Gene3D" id="3.40.190.10">
    <property type="entry name" value="Periplasmic binding protein-like II"/>
    <property type="match status" value="2"/>
</dbReference>
<evidence type="ECO:0000313" key="2">
    <source>
        <dbReference type="EMBL" id="QSB16613.1"/>
    </source>
</evidence>
<dbReference type="InterPro" id="IPR006059">
    <property type="entry name" value="SBP"/>
</dbReference>
<dbReference type="KEGG" id="nhy:JQS43_10230"/>
<sequence length="429" mass="46146">MLVQRTVGAPSAASGDSPGDEPAGGGHAGDEQRGSAAPIRLFVEEPSGGVDEPWRELAEGFTVASGDEVAIEEVYFSDYRYELGERLRADDPPDVYRNSGGNRLRRQVEAGLVRDLTDDLADVIATLSPSALAPYTVDGRVYGLPYHTELFGVWYNKALFADAGLDPARPPQTWGDFSAAVSALKAADIAPVAVSEWTMHHWYGYLITRVAGSDALAAAGTTRSLTDNPDILRATELFEEFLRSEPFQPGFEFGEDEALMTTDLIGAAEAAMELGYQGAHVGYELFSAGDDLGDDLGWFPFPTVERGVGTAADTYGGGDGVVVGANAPDATFDLLRYMFSDGFYSRLLPPLGLSVRAEAVPSDLSPFEARHLEVVQAAPGRQLTLEADLPAEVMYELRRELRQLYDAESTAEGLVARVTAGWQAADDFD</sequence>